<dbReference type="GO" id="GO:0005524">
    <property type="term" value="F:ATP binding"/>
    <property type="evidence" value="ECO:0007669"/>
    <property type="project" value="UniProtKB-UniRule"/>
</dbReference>
<keyword evidence="9 11" id="KW-0234">DNA repair</keyword>
<dbReference type="AlphaFoldDB" id="A0A3D5QEG0"/>
<evidence type="ECO:0000256" key="9">
    <source>
        <dbReference type="ARBA" id="ARBA00023204"/>
    </source>
</evidence>
<dbReference type="GO" id="GO:0003677">
    <property type="term" value="F:DNA binding"/>
    <property type="evidence" value="ECO:0007669"/>
    <property type="project" value="UniProtKB-UniRule"/>
</dbReference>
<dbReference type="GO" id="GO:0016887">
    <property type="term" value="F:ATP hydrolysis activity"/>
    <property type="evidence" value="ECO:0007669"/>
    <property type="project" value="RHEA"/>
</dbReference>
<keyword evidence="3 11" id="KW-0227">DNA damage</keyword>
<comment type="miscellaneous">
    <text evidence="11">In the RecBCD complex, RecB has a slow 3'-5' helicase, an exonuclease activity and loads RecA onto ssDNA, RecD has a fast 5'-3' helicase activity, while RecC stimulates the ATPase and processivity of the RecB helicase and contributes to recognition of the Chi site.</text>
</comment>
<keyword evidence="6 11" id="KW-0269">Exonuclease</keyword>
<dbReference type="NCBIfam" id="TIGR01447">
    <property type="entry name" value="recD"/>
    <property type="match status" value="1"/>
</dbReference>
<comment type="caution">
    <text evidence="14">The sequence shown here is derived from an EMBL/GenBank/DDBJ whole genome shotgun (WGS) entry which is preliminary data.</text>
</comment>
<evidence type="ECO:0000256" key="2">
    <source>
        <dbReference type="ARBA" id="ARBA00022741"/>
    </source>
</evidence>
<dbReference type="HAMAP" id="MF_01487">
    <property type="entry name" value="RecD"/>
    <property type="match status" value="1"/>
</dbReference>
<dbReference type="GO" id="GO:0043139">
    <property type="term" value="F:5'-3' DNA helicase activity"/>
    <property type="evidence" value="ECO:0007669"/>
    <property type="project" value="UniProtKB-UniRule"/>
</dbReference>
<keyword evidence="1 11" id="KW-0540">Nuclease</keyword>
<evidence type="ECO:0000256" key="4">
    <source>
        <dbReference type="ARBA" id="ARBA00022801"/>
    </source>
</evidence>
<comment type="catalytic activity">
    <reaction evidence="11">
        <text>ATP + H2O = ADP + phosphate + H(+)</text>
        <dbReference type="Rhea" id="RHEA:13065"/>
        <dbReference type="ChEBI" id="CHEBI:15377"/>
        <dbReference type="ChEBI" id="CHEBI:15378"/>
        <dbReference type="ChEBI" id="CHEBI:30616"/>
        <dbReference type="ChEBI" id="CHEBI:43474"/>
        <dbReference type="ChEBI" id="CHEBI:456216"/>
        <dbReference type="EC" id="5.6.2.3"/>
    </reaction>
</comment>
<dbReference type="GO" id="GO:0008854">
    <property type="term" value="F:exodeoxyribonuclease V activity"/>
    <property type="evidence" value="ECO:0007669"/>
    <property type="project" value="InterPro"/>
</dbReference>
<organism evidence="14 15">
    <name type="scientific">Flexistipes sinusarabici</name>
    <dbReference type="NCBI Taxonomy" id="2352"/>
    <lineage>
        <taxon>Bacteria</taxon>
        <taxon>Pseudomonadati</taxon>
        <taxon>Deferribacterota</taxon>
        <taxon>Deferribacteres</taxon>
        <taxon>Deferribacterales</taxon>
        <taxon>Flexistipitaceae</taxon>
        <taxon>Flexistipes</taxon>
    </lineage>
</organism>
<dbReference type="CDD" id="cd17933">
    <property type="entry name" value="DEXSc_RecD-like"/>
    <property type="match status" value="1"/>
</dbReference>
<evidence type="ECO:0000256" key="11">
    <source>
        <dbReference type="HAMAP-Rule" id="MF_01487"/>
    </source>
</evidence>
<feature type="domain" description="UvrD-like helicase C-terminal" evidence="12">
    <location>
        <begin position="527"/>
        <end position="574"/>
    </location>
</feature>
<dbReference type="Proteomes" id="UP000262325">
    <property type="component" value="Unassembled WGS sequence"/>
</dbReference>
<accession>A0A3D5QEG0</accession>
<evidence type="ECO:0000313" key="14">
    <source>
        <dbReference type="EMBL" id="HCW93659.1"/>
    </source>
</evidence>
<sequence length="603" mass="68439">MGTLDELLDKNLINEADYYFARHLFTDKIKNYKSELPLLAAFISSLNREGHICVDFESLHRLEKAPDIFRTKDIKNIVEKNSEYIGAPGEFKPFIFDGKRIYLHKYFEYENFIISNLSERSRIHYGIGERCAEAFAKDKNDSDVQLNLQNLAVFMGLRNNLSFISGGPGTGKTTTVARLLYYHLLQNKNINIALAAPTGKAAARMGDSLSDSMKRFNLENTTFTDIQTMTIHRLLGYSPYLGGFRYSKSGRKKHHPALLGYDLIVVDEASMIDLSLMFHLLKALPLETKLVFLGDRRQLASVAPGAVFGDICDIENINAFSEQFAGEYRLFSGEGIKETTVKSPMGDNIVELRKSYRYKSDSDIAKAAGMIEKGESSRLKDFLVNHSGTGEGSVRLISHSNLSEFFRENLLQHYIDISKSDDIDKAYKKVFNYQILTPLKRGRFSTESINNYFINALKTYFHLPRLRSYFNGMPVLINKNDYTNRLFNGDLGLIFGENSAELKICFPSQEDSSFRQFRLKDIYGYEFAYCLTVHKSQGSEFDNVVLILPEKSDFLSRELIYTAVTRARHSVVIIGNPDILAEAVSLKTTRMSGLREKIHGATP</sequence>
<dbReference type="SUPFAM" id="SSF52540">
    <property type="entry name" value="P-loop containing nucleoside triphosphate hydrolases"/>
    <property type="match status" value="1"/>
</dbReference>
<dbReference type="InterPro" id="IPR050534">
    <property type="entry name" value="Coronavir_polyprotein_1ab"/>
</dbReference>
<keyword evidence="7 11" id="KW-0067">ATP-binding</keyword>
<protein>
    <recommendedName>
        <fullName evidence="11">RecBCD enzyme subunit RecD</fullName>
        <ecNumber evidence="11">5.6.2.3</ecNumber>
    </recommendedName>
    <alternativeName>
        <fullName evidence="11">DNA 5'-3' helicase subunit RecD</fullName>
    </alternativeName>
    <alternativeName>
        <fullName evidence="11">Exonuclease V subunit RecD</fullName>
        <shortName evidence="11">ExoV subunit RecD</shortName>
    </alternativeName>
    <alternativeName>
        <fullName evidence="11">Helicase/nuclease RecBCD subunit RecD</fullName>
    </alternativeName>
</protein>
<keyword evidence="8 11" id="KW-0238">DNA-binding</keyword>
<evidence type="ECO:0000259" key="12">
    <source>
        <dbReference type="Pfam" id="PF13538"/>
    </source>
</evidence>
<feature type="binding site" evidence="11">
    <location>
        <begin position="166"/>
        <end position="173"/>
    </location>
    <ligand>
        <name>ATP</name>
        <dbReference type="ChEBI" id="CHEBI:30616"/>
    </ligand>
</feature>
<name>A0A3D5QEG0_FLESI</name>
<comment type="subunit">
    <text evidence="11">Heterotrimer of RecB, RecC and RecD. All subunits contribute to DNA-binding.</text>
</comment>
<dbReference type="EMBL" id="DPPF01000168">
    <property type="protein sequence ID" value="HCW93659.1"/>
    <property type="molecule type" value="Genomic_DNA"/>
</dbReference>
<proteinExistence type="inferred from homology"/>
<dbReference type="GO" id="GO:0000724">
    <property type="term" value="P:double-strand break repair via homologous recombination"/>
    <property type="evidence" value="ECO:0007669"/>
    <property type="project" value="UniProtKB-UniRule"/>
</dbReference>
<reference evidence="14 15" key="1">
    <citation type="journal article" date="2018" name="Nat. Biotechnol.">
        <title>A standardized bacterial taxonomy based on genome phylogeny substantially revises the tree of life.</title>
        <authorList>
            <person name="Parks D.H."/>
            <person name="Chuvochina M."/>
            <person name="Waite D.W."/>
            <person name="Rinke C."/>
            <person name="Skarshewski A."/>
            <person name="Chaumeil P.A."/>
            <person name="Hugenholtz P."/>
        </authorList>
    </citation>
    <scope>NUCLEOTIDE SEQUENCE [LARGE SCALE GENOMIC DNA]</scope>
    <source>
        <strain evidence="14">UBA8672</strain>
    </source>
</reference>
<evidence type="ECO:0000256" key="5">
    <source>
        <dbReference type="ARBA" id="ARBA00022806"/>
    </source>
</evidence>
<dbReference type="Pfam" id="PF13538">
    <property type="entry name" value="UvrD_C_2"/>
    <property type="match status" value="1"/>
</dbReference>
<evidence type="ECO:0000256" key="6">
    <source>
        <dbReference type="ARBA" id="ARBA00022839"/>
    </source>
</evidence>
<dbReference type="Gene3D" id="3.40.50.300">
    <property type="entry name" value="P-loop containing nucleotide triphosphate hydrolases"/>
    <property type="match status" value="2"/>
</dbReference>
<dbReference type="Gene3D" id="1.10.10.1020">
    <property type="entry name" value="RecBCD complex, subunit RecD, N-terminal domain"/>
    <property type="match status" value="1"/>
</dbReference>
<evidence type="ECO:0000256" key="3">
    <source>
        <dbReference type="ARBA" id="ARBA00022763"/>
    </source>
</evidence>
<dbReference type="Gene3D" id="2.30.30.940">
    <property type="match status" value="1"/>
</dbReference>
<keyword evidence="2 11" id="KW-0547">Nucleotide-binding</keyword>
<evidence type="ECO:0000256" key="8">
    <source>
        <dbReference type="ARBA" id="ARBA00023125"/>
    </source>
</evidence>
<evidence type="ECO:0000256" key="1">
    <source>
        <dbReference type="ARBA" id="ARBA00022722"/>
    </source>
</evidence>
<keyword evidence="5 11" id="KW-0347">Helicase</keyword>
<dbReference type="PANTHER" id="PTHR43788">
    <property type="entry name" value="DNA2/NAM7 HELICASE FAMILY MEMBER"/>
    <property type="match status" value="1"/>
</dbReference>
<dbReference type="PANTHER" id="PTHR43788:SF6">
    <property type="entry name" value="DNA HELICASE B"/>
    <property type="match status" value="1"/>
</dbReference>
<dbReference type="Pfam" id="PF13245">
    <property type="entry name" value="AAA_19"/>
    <property type="match status" value="1"/>
</dbReference>
<keyword evidence="4 11" id="KW-0378">Hydrolase</keyword>
<keyword evidence="10 11" id="KW-0413">Isomerase</keyword>
<dbReference type="GO" id="GO:0017116">
    <property type="term" value="F:single-stranded DNA helicase activity"/>
    <property type="evidence" value="ECO:0007669"/>
    <property type="project" value="TreeGrafter"/>
</dbReference>
<comment type="function">
    <text evidence="11">A helicase/nuclease that prepares dsDNA breaks (DSB) for recombinational DNA repair. Binds to DSBs and unwinds DNA via a highly rapid and processive ATP-dependent bidirectional helicase activity. Unwinds dsDNA until it encounters a Chi (crossover hotspot instigator) sequence from the 3' direction. Cuts ssDNA a few nucleotides 3' to the Chi site. The properties and activities of the enzyme are changed at Chi. The Chi-altered holoenzyme produces a long 3'-ssDNA overhang and facilitates RecA-binding to the ssDNA for homologous DNA recombination and repair. Holoenzyme degrades any linearized DNA that is unable to undergo homologous recombination. In the holoenzyme this subunit has ssDNA-dependent ATPase and 5'-3' helicase activity. When added to pre-assembled RecBC greatly stimulates nuclease activity and augments holoenzyme processivity. Negatively regulates the RecA-loading ability of RecBCD.</text>
</comment>
<dbReference type="GO" id="GO:0009338">
    <property type="term" value="C:exodeoxyribonuclease V complex"/>
    <property type="evidence" value="ECO:0007669"/>
    <property type="project" value="InterPro"/>
</dbReference>
<dbReference type="EC" id="5.6.2.3" evidence="11"/>
<evidence type="ECO:0000256" key="7">
    <source>
        <dbReference type="ARBA" id="ARBA00022840"/>
    </source>
</evidence>
<dbReference type="InterPro" id="IPR049550">
    <property type="entry name" value="RecD_N"/>
</dbReference>
<comment type="similarity">
    <text evidence="11">Belongs to the RecD family.</text>
</comment>
<dbReference type="InterPro" id="IPR027785">
    <property type="entry name" value="UvrD-like_helicase_C"/>
</dbReference>
<dbReference type="InterPro" id="IPR027417">
    <property type="entry name" value="P-loop_NTPase"/>
</dbReference>
<dbReference type="CDD" id="cd18809">
    <property type="entry name" value="SF1_C_RecD"/>
    <property type="match status" value="1"/>
</dbReference>
<dbReference type="Pfam" id="PF21185">
    <property type="entry name" value="RecD_N"/>
    <property type="match status" value="1"/>
</dbReference>
<evidence type="ECO:0000313" key="15">
    <source>
        <dbReference type="Proteomes" id="UP000262325"/>
    </source>
</evidence>
<evidence type="ECO:0000256" key="10">
    <source>
        <dbReference type="ARBA" id="ARBA00023235"/>
    </source>
</evidence>
<feature type="domain" description="RecBCD enzyme subunit RecD N-terminal" evidence="13">
    <location>
        <begin position="10"/>
        <end position="102"/>
    </location>
</feature>
<dbReference type="InterPro" id="IPR006344">
    <property type="entry name" value="RecD"/>
</dbReference>
<evidence type="ECO:0000259" key="13">
    <source>
        <dbReference type="Pfam" id="PF21185"/>
    </source>
</evidence>
<dbReference type="InterPro" id="IPR041851">
    <property type="entry name" value="RecD_N_sf"/>
</dbReference>
<gene>
    <name evidence="11 14" type="primary">recD</name>
    <name evidence="14" type="ORF">DHM44_08245</name>
</gene>